<organism evidence="6 7">
    <name type="scientific">Pyrocoelia pectoralis</name>
    <dbReference type="NCBI Taxonomy" id="417401"/>
    <lineage>
        <taxon>Eukaryota</taxon>
        <taxon>Metazoa</taxon>
        <taxon>Ecdysozoa</taxon>
        <taxon>Arthropoda</taxon>
        <taxon>Hexapoda</taxon>
        <taxon>Insecta</taxon>
        <taxon>Pterygota</taxon>
        <taxon>Neoptera</taxon>
        <taxon>Endopterygota</taxon>
        <taxon>Coleoptera</taxon>
        <taxon>Polyphaga</taxon>
        <taxon>Elateriformia</taxon>
        <taxon>Elateroidea</taxon>
        <taxon>Lampyridae</taxon>
        <taxon>Lampyrinae</taxon>
        <taxon>Pyrocoelia</taxon>
    </lineage>
</organism>
<protein>
    <recommendedName>
        <fullName evidence="8">Proton-coupled folate transporter</fullName>
    </recommendedName>
</protein>
<gene>
    <name evidence="6" type="ORF">RI129_003437</name>
</gene>
<feature type="transmembrane region" description="Helical" evidence="5">
    <location>
        <begin position="228"/>
        <end position="249"/>
    </location>
</feature>
<dbReference type="Gene3D" id="1.20.1250.20">
    <property type="entry name" value="MFS general substrate transporter like domains"/>
    <property type="match status" value="1"/>
</dbReference>
<dbReference type="Pfam" id="PF07690">
    <property type="entry name" value="MFS_1"/>
    <property type="match status" value="1"/>
</dbReference>
<keyword evidence="4 5" id="KW-0472">Membrane</keyword>
<feature type="transmembrane region" description="Helical" evidence="5">
    <location>
        <begin position="445"/>
        <end position="465"/>
    </location>
</feature>
<evidence type="ECO:0000256" key="1">
    <source>
        <dbReference type="ARBA" id="ARBA00004141"/>
    </source>
</evidence>
<evidence type="ECO:0000256" key="3">
    <source>
        <dbReference type="ARBA" id="ARBA00022989"/>
    </source>
</evidence>
<dbReference type="EMBL" id="JAVRBK010000002">
    <property type="protein sequence ID" value="KAK5648545.1"/>
    <property type="molecule type" value="Genomic_DNA"/>
</dbReference>
<feature type="transmembrane region" description="Helical" evidence="5">
    <location>
        <begin position="363"/>
        <end position="382"/>
    </location>
</feature>
<feature type="transmembrane region" description="Helical" evidence="5">
    <location>
        <begin position="332"/>
        <end position="356"/>
    </location>
</feature>
<evidence type="ECO:0000256" key="4">
    <source>
        <dbReference type="ARBA" id="ARBA00023136"/>
    </source>
</evidence>
<dbReference type="PANTHER" id="PTHR23507">
    <property type="entry name" value="ZGC:174356"/>
    <property type="match status" value="1"/>
</dbReference>
<dbReference type="PANTHER" id="PTHR23507:SF1">
    <property type="entry name" value="FI18259P1-RELATED"/>
    <property type="match status" value="1"/>
</dbReference>
<dbReference type="Proteomes" id="UP001329430">
    <property type="component" value="Chromosome 2"/>
</dbReference>
<feature type="transmembrane region" description="Helical" evidence="5">
    <location>
        <begin position="413"/>
        <end position="433"/>
    </location>
</feature>
<feature type="transmembrane region" description="Helical" evidence="5">
    <location>
        <begin position="167"/>
        <end position="188"/>
    </location>
</feature>
<dbReference type="InterPro" id="IPR036259">
    <property type="entry name" value="MFS_trans_sf"/>
</dbReference>
<evidence type="ECO:0000256" key="2">
    <source>
        <dbReference type="ARBA" id="ARBA00022692"/>
    </source>
</evidence>
<evidence type="ECO:0008006" key="8">
    <source>
        <dbReference type="Google" id="ProtNLM"/>
    </source>
</evidence>
<dbReference type="InterPro" id="IPR011701">
    <property type="entry name" value="MFS"/>
</dbReference>
<evidence type="ECO:0000256" key="5">
    <source>
        <dbReference type="SAM" id="Phobius"/>
    </source>
</evidence>
<feature type="transmembrane region" description="Helical" evidence="5">
    <location>
        <begin position="200"/>
        <end position="222"/>
    </location>
</feature>
<feature type="transmembrane region" description="Helical" evidence="5">
    <location>
        <begin position="39"/>
        <end position="59"/>
    </location>
</feature>
<evidence type="ECO:0000313" key="6">
    <source>
        <dbReference type="EMBL" id="KAK5648545.1"/>
    </source>
</evidence>
<keyword evidence="3 5" id="KW-1133">Transmembrane helix</keyword>
<feature type="transmembrane region" description="Helical" evidence="5">
    <location>
        <begin position="132"/>
        <end position="155"/>
    </location>
</feature>
<dbReference type="GO" id="GO:0016020">
    <property type="term" value="C:membrane"/>
    <property type="evidence" value="ECO:0007669"/>
    <property type="project" value="UniProtKB-SubCell"/>
</dbReference>
<proteinExistence type="predicted"/>
<reference evidence="6 7" key="1">
    <citation type="journal article" date="2024" name="Insects">
        <title>An Improved Chromosome-Level Genome Assembly of the Firefly Pyrocoelia pectoralis.</title>
        <authorList>
            <person name="Fu X."/>
            <person name="Meyer-Rochow V.B."/>
            <person name="Ballantyne L."/>
            <person name="Zhu X."/>
        </authorList>
    </citation>
    <scope>NUCLEOTIDE SEQUENCE [LARGE SCALE GENOMIC DNA]</scope>
    <source>
        <strain evidence="6">XCY_ONT2</strain>
    </source>
</reference>
<name>A0AAN7ZIM5_9COLE</name>
<accession>A0AAN7ZIM5</accession>
<comment type="caution">
    <text evidence="6">The sequence shown here is derived from an EMBL/GenBank/DDBJ whole genome shotgun (WGS) entry which is preliminary data.</text>
</comment>
<evidence type="ECO:0000313" key="7">
    <source>
        <dbReference type="Proteomes" id="UP001329430"/>
    </source>
</evidence>
<keyword evidence="7" id="KW-1185">Reference proteome</keyword>
<dbReference type="SUPFAM" id="SSF103473">
    <property type="entry name" value="MFS general substrate transporter"/>
    <property type="match status" value="1"/>
</dbReference>
<comment type="subcellular location">
    <subcellularLocation>
        <location evidence="1">Membrane</location>
        <topology evidence="1">Multi-pass membrane protein</topology>
    </subcellularLocation>
</comment>
<dbReference type="GO" id="GO:0022857">
    <property type="term" value="F:transmembrane transporter activity"/>
    <property type="evidence" value="ECO:0007669"/>
    <property type="project" value="InterPro"/>
</dbReference>
<keyword evidence="2 5" id="KW-0812">Transmembrane</keyword>
<dbReference type="AlphaFoldDB" id="A0AAN7ZIM5"/>
<feature type="transmembrane region" description="Helical" evidence="5">
    <location>
        <begin position="295"/>
        <end position="320"/>
    </location>
</feature>
<sequence length="482" mass="54518">MELTTVNGKSLDGTVNTSKPLTVCEKIRLVLSNITVEPLVFLFLFPSVLMVLSVANLDLEKACRVNLKYNNSICDALALRNKSMYTAEQENAVQKLVTTMNAWKSVIKGVIPACLLLVLGSWSDRNNRRKPLMGLPIIGEFITVTGFILCAYFFYELPMEVTGFFEVVPTALTGGWFTMFMAIYSYISSVSTIESRTTRIGALKICVHCSIMTGMALSGILYHVITLYGIFCGALLLYIGGFIYLIVVIKEKKTDDIHSGGSRWEMFKDCFKFQHVKSTFMVVLKPREKNYRTRMFVILTLIVLTIGPMHGEISVIYLFARKQFQWNEVEFSMFYSVNVVLHLIGTIIALALFCNYFKLHDSAVAMICYTGKLFSAFMYAFAKTPLMYCLAFNCKECIDVNNRFRSFLGKLNAVIAILEALTPLLFGLLYNLVYRSTIEVLPGAFYLVVSIVWIPCMTLFGWLYVQENNDAKEAQNQETLLP</sequence>